<dbReference type="EMBL" id="GL629765">
    <property type="protein sequence ID" value="EFX03646.1"/>
    <property type="molecule type" value="Genomic_DNA"/>
</dbReference>
<dbReference type="InParanoid" id="F0XF88"/>
<accession>F0XF88</accession>
<evidence type="ECO:0000313" key="1">
    <source>
        <dbReference type="EMBL" id="EFX03646.1"/>
    </source>
</evidence>
<dbReference type="Proteomes" id="UP000007796">
    <property type="component" value="Unassembled WGS sequence"/>
</dbReference>
<evidence type="ECO:0000313" key="2">
    <source>
        <dbReference type="Proteomes" id="UP000007796"/>
    </source>
</evidence>
<name>F0XF88_GROCL</name>
<keyword evidence="2" id="KW-1185">Reference proteome</keyword>
<gene>
    <name evidence="1" type="ORF">CMQ_574</name>
</gene>
<dbReference type="GeneID" id="25979095"/>
<dbReference type="RefSeq" id="XP_014173128.1">
    <property type="nucleotide sequence ID" value="XM_014317653.1"/>
</dbReference>
<protein>
    <submittedName>
        <fullName evidence="1">Uncharacterized protein</fullName>
    </submittedName>
</protein>
<reference evidence="1 2" key="1">
    <citation type="journal article" date="2011" name="Proc. Natl. Acad. Sci. U.S.A.">
        <title>Genome and transcriptome analyses of the mountain pine beetle-fungal symbiont Grosmannia clavigera, a lodgepole pine pathogen.</title>
        <authorList>
            <person name="DiGuistini S."/>
            <person name="Wang Y."/>
            <person name="Liao N.Y."/>
            <person name="Taylor G."/>
            <person name="Tanguay P."/>
            <person name="Feau N."/>
            <person name="Henrissat B."/>
            <person name="Chan S.K."/>
            <person name="Hesse-Orce U."/>
            <person name="Alamouti S.M."/>
            <person name="Tsui C.K.M."/>
            <person name="Docking R.T."/>
            <person name="Levasseur A."/>
            <person name="Haridas S."/>
            <person name="Robertson G."/>
            <person name="Birol I."/>
            <person name="Holt R.A."/>
            <person name="Marra M.A."/>
            <person name="Hamelin R.C."/>
            <person name="Hirst M."/>
            <person name="Jones S.J.M."/>
            <person name="Bohlmann J."/>
            <person name="Breuil C."/>
        </authorList>
    </citation>
    <scope>NUCLEOTIDE SEQUENCE [LARGE SCALE GENOMIC DNA]</scope>
    <source>
        <strain evidence="2">kw1407 / UAMH 11150</strain>
    </source>
</reference>
<sequence length="96" mass="10150">MLTTSPRPAISCGSSALVRATTANTLVSKRLRSRGSATSDRGTGGWDREIACSRVVHQNIELAIGDALHLFGSSLDALLTVDIQKDGLEAEDGQVR</sequence>
<dbReference type="AlphaFoldDB" id="F0XF88"/>
<dbReference type="HOGENOM" id="CLU_2359947_0_0_1"/>
<proteinExistence type="predicted"/>
<organism evidence="2">
    <name type="scientific">Grosmannia clavigera (strain kw1407 / UAMH 11150)</name>
    <name type="common">Blue stain fungus</name>
    <name type="synonym">Graphiocladiella clavigera</name>
    <dbReference type="NCBI Taxonomy" id="655863"/>
    <lineage>
        <taxon>Eukaryota</taxon>
        <taxon>Fungi</taxon>
        <taxon>Dikarya</taxon>
        <taxon>Ascomycota</taxon>
        <taxon>Pezizomycotina</taxon>
        <taxon>Sordariomycetes</taxon>
        <taxon>Sordariomycetidae</taxon>
        <taxon>Ophiostomatales</taxon>
        <taxon>Ophiostomataceae</taxon>
        <taxon>Leptographium</taxon>
    </lineage>
</organism>